<accession>A0A364NTY4</accession>
<gene>
    <name evidence="5" type="ORF">CU669_18035</name>
</gene>
<keyword evidence="3" id="KW-0732">Signal</keyword>
<name>A0A364NTY4_9PROT</name>
<organism evidence="5 6">
    <name type="scientific">Paramagnetospirillum kuznetsovii</name>
    <dbReference type="NCBI Taxonomy" id="2053833"/>
    <lineage>
        <taxon>Bacteria</taxon>
        <taxon>Pseudomonadati</taxon>
        <taxon>Pseudomonadota</taxon>
        <taxon>Alphaproteobacteria</taxon>
        <taxon>Rhodospirillales</taxon>
        <taxon>Magnetospirillaceae</taxon>
        <taxon>Paramagnetospirillum</taxon>
    </lineage>
</organism>
<evidence type="ECO:0000256" key="2">
    <source>
        <dbReference type="ARBA" id="ARBA00010742"/>
    </source>
</evidence>
<sequence>MLILHRRALGGFLAGLAIIGIAGTARAETATPWGWPQPYEQVSPKSIAWLKDKGWWPLTVGFQPPWTGHNAINIVADRLQLLQKRGIEAKFQPFGSGPDLNEAFTAARIQVGATGNFPYTSLIDRKVPARGIVNYPVLTHAVIVPNDSPLKSIKDFKGAAEPYTVGIVTGSSSEFYFQAAAQANGVVIGKDVILKNIPIAEQLQLPKGIAAVVPWDHSVSLITDERKTGRIIDSSHPYSIYEGIGFVRQEVIDNAPDVVQAITDALFEANLFIRLDPAKAVELEREDPSLKLLEPSFLAHQIAINNSLFKPSFLVPHPKFWAEEDGRIRAWLKERNRLTRDLTGEEYAATYAPEFAQATVRKLGWKVPERPVFLPKSWTGTIGRIPYPDYFNQTTAKGPQPFPESGELERPWTFGGKTYLP</sequence>
<evidence type="ECO:0000256" key="3">
    <source>
        <dbReference type="ARBA" id="ARBA00022729"/>
    </source>
</evidence>
<evidence type="ECO:0000256" key="4">
    <source>
        <dbReference type="SAM" id="MobiDB-lite"/>
    </source>
</evidence>
<dbReference type="Gene3D" id="3.40.190.10">
    <property type="entry name" value="Periplasmic binding protein-like II"/>
    <property type="match status" value="2"/>
</dbReference>
<keyword evidence="6" id="KW-1185">Reference proteome</keyword>
<reference evidence="5 6" key="1">
    <citation type="submission" date="2017-11" db="EMBL/GenBank/DDBJ databases">
        <title>Draft genome sequence of magnetotactic bacterium Magnetospirillum kuznetsovii LBB-42.</title>
        <authorList>
            <person name="Grouzdev D.S."/>
            <person name="Rysina M.S."/>
            <person name="Baslerov R.V."/>
            <person name="Koziaeva V."/>
        </authorList>
    </citation>
    <scope>NUCLEOTIDE SEQUENCE [LARGE SCALE GENOMIC DNA]</scope>
    <source>
        <strain evidence="5 6">LBB-42</strain>
    </source>
</reference>
<dbReference type="PANTHER" id="PTHR30024">
    <property type="entry name" value="ALIPHATIC SULFONATES-BINDING PROTEIN-RELATED"/>
    <property type="match status" value="1"/>
</dbReference>
<evidence type="ECO:0000313" key="5">
    <source>
        <dbReference type="EMBL" id="RAU20541.1"/>
    </source>
</evidence>
<evidence type="ECO:0008006" key="7">
    <source>
        <dbReference type="Google" id="ProtNLM"/>
    </source>
</evidence>
<dbReference type="RefSeq" id="WP_112146984.1">
    <property type="nucleotide sequence ID" value="NZ_PGTO01000021.1"/>
</dbReference>
<feature type="region of interest" description="Disordered" evidence="4">
    <location>
        <begin position="396"/>
        <end position="421"/>
    </location>
</feature>
<comment type="subcellular location">
    <subcellularLocation>
        <location evidence="1">Periplasm</location>
    </subcellularLocation>
</comment>
<dbReference type="AlphaFoldDB" id="A0A364NTY4"/>
<evidence type="ECO:0000313" key="6">
    <source>
        <dbReference type="Proteomes" id="UP000251075"/>
    </source>
</evidence>
<comment type="caution">
    <text evidence="5">The sequence shown here is derived from an EMBL/GenBank/DDBJ whole genome shotgun (WGS) entry which is preliminary data.</text>
</comment>
<dbReference type="OrthoDB" id="7374754at2"/>
<evidence type="ECO:0000256" key="1">
    <source>
        <dbReference type="ARBA" id="ARBA00004418"/>
    </source>
</evidence>
<protein>
    <recommendedName>
        <fullName evidence="7">ABC transporter substrate-binding protein</fullName>
    </recommendedName>
</protein>
<comment type="similarity">
    <text evidence="2">Belongs to the bacterial solute-binding protein SsuA/TauA family.</text>
</comment>
<dbReference type="Proteomes" id="UP000251075">
    <property type="component" value="Unassembled WGS sequence"/>
</dbReference>
<proteinExistence type="inferred from homology"/>
<dbReference type="Pfam" id="PF13379">
    <property type="entry name" value="NMT1_2"/>
    <property type="match status" value="1"/>
</dbReference>
<dbReference type="SUPFAM" id="SSF53850">
    <property type="entry name" value="Periplasmic binding protein-like II"/>
    <property type="match status" value="1"/>
</dbReference>
<dbReference type="EMBL" id="PGTO01000021">
    <property type="protein sequence ID" value="RAU20541.1"/>
    <property type="molecule type" value="Genomic_DNA"/>
</dbReference>
<dbReference type="PANTHER" id="PTHR30024:SF47">
    <property type="entry name" value="TAURINE-BINDING PERIPLASMIC PROTEIN"/>
    <property type="match status" value="1"/>
</dbReference>
<dbReference type="GO" id="GO:0042597">
    <property type="term" value="C:periplasmic space"/>
    <property type="evidence" value="ECO:0007669"/>
    <property type="project" value="UniProtKB-SubCell"/>
</dbReference>